<dbReference type="AlphaFoldDB" id="A0A7V1ZGS6"/>
<comment type="caution">
    <text evidence="1">The sequence shown here is derived from an EMBL/GenBank/DDBJ whole genome shotgun (WGS) entry which is preliminary data.</text>
</comment>
<reference evidence="1" key="1">
    <citation type="journal article" date="2020" name="mSystems">
        <title>Genome- and Community-Level Interaction Insights into Carbon Utilization and Element Cycling Functions of Hydrothermarchaeota in Hydrothermal Sediment.</title>
        <authorList>
            <person name="Zhou Z."/>
            <person name="Liu Y."/>
            <person name="Xu W."/>
            <person name="Pan J."/>
            <person name="Luo Z.H."/>
            <person name="Li M."/>
        </authorList>
    </citation>
    <scope>NUCLEOTIDE SEQUENCE [LARGE SCALE GENOMIC DNA]</scope>
    <source>
        <strain evidence="1">SpSt-186</strain>
    </source>
</reference>
<evidence type="ECO:0000313" key="1">
    <source>
        <dbReference type="EMBL" id="HEQ87814.1"/>
    </source>
</evidence>
<proteinExistence type="predicted"/>
<sequence>MTDALLSGDDTVLKNTWDEICVQVQFEQSVYWDVYVDKMMRLVSIELNSQPTFVKEAIWLQTDNGLRWIIDNEYKESQPITSYDGVNLGMKNTHDDETIPFNEHDIADYIVREYILVAAGRWHNRRIEAFIDSISSD</sequence>
<protein>
    <submittedName>
        <fullName evidence="1">Uncharacterized protein</fullName>
    </submittedName>
</protein>
<gene>
    <name evidence="1" type="ORF">ENP06_00185</name>
</gene>
<organism evidence="1">
    <name type="scientific">Thermoanaerobaculum aquaticum</name>
    <dbReference type="NCBI Taxonomy" id="1312852"/>
    <lineage>
        <taxon>Bacteria</taxon>
        <taxon>Pseudomonadati</taxon>
        <taxon>Acidobacteriota</taxon>
        <taxon>Thermoanaerobaculia</taxon>
        <taxon>Thermoanaerobaculales</taxon>
        <taxon>Thermoanaerobaculaceae</taxon>
        <taxon>Thermoanaerobaculum</taxon>
    </lineage>
</organism>
<dbReference type="EMBL" id="DSHW01000015">
    <property type="protein sequence ID" value="HEQ87814.1"/>
    <property type="molecule type" value="Genomic_DNA"/>
</dbReference>
<accession>A0A7V1ZGS6</accession>
<name>A0A7V1ZGS6_9BACT</name>